<gene>
    <name evidence="2" type="ORF">KBB96_14250</name>
</gene>
<keyword evidence="3" id="KW-1185">Reference proteome</keyword>
<dbReference type="AlphaFoldDB" id="A0A975IZR2"/>
<dbReference type="InterPro" id="IPR003615">
    <property type="entry name" value="HNH_nuc"/>
</dbReference>
<dbReference type="GO" id="GO:0004519">
    <property type="term" value="F:endonuclease activity"/>
    <property type="evidence" value="ECO:0007669"/>
    <property type="project" value="UniProtKB-KW"/>
</dbReference>
<evidence type="ECO:0000259" key="1">
    <source>
        <dbReference type="SMART" id="SM00507"/>
    </source>
</evidence>
<keyword evidence="2" id="KW-0378">Hydrolase</keyword>
<evidence type="ECO:0000313" key="3">
    <source>
        <dbReference type="Proteomes" id="UP000676169"/>
    </source>
</evidence>
<keyword evidence="2" id="KW-0255">Endonuclease</keyword>
<feature type="domain" description="HNH nuclease" evidence="1">
    <location>
        <begin position="97"/>
        <end position="150"/>
    </location>
</feature>
<dbReference type="InterPro" id="IPR052892">
    <property type="entry name" value="NA-targeting_endonuclease"/>
</dbReference>
<protein>
    <submittedName>
        <fullName evidence="2">HNH endonuclease</fullName>
    </submittedName>
</protein>
<dbReference type="PANTHER" id="PTHR33877">
    <property type="entry name" value="SLL1193 PROTEIN"/>
    <property type="match status" value="1"/>
</dbReference>
<dbReference type="Pfam" id="PF13395">
    <property type="entry name" value="HNH_4"/>
    <property type="match status" value="1"/>
</dbReference>
<dbReference type="PANTHER" id="PTHR33877:SF2">
    <property type="entry name" value="OS07G0170200 PROTEIN"/>
    <property type="match status" value="1"/>
</dbReference>
<dbReference type="CDD" id="cd00085">
    <property type="entry name" value="HNHc"/>
    <property type="match status" value="1"/>
</dbReference>
<sequence length="206" mass="23182">MNANLLHQTTVLVLNRHWQAIDAITPAEAFGHLAAGSARGLLIEGPHDMQALEWEEWRGLAPAEGQTAIGTTRGPVRVPTVIVLARYDRVPMVRLSFGLTGLWERDQGRCQYTGRSLAPAEASIDHVLPRSRGGENDWHNCVLSDRRVNQRKGNRTPEEAGLQLLRIPRKPRAVPAPMRIRNHHQIEDWDHFLESRGGNRRPTLQS</sequence>
<reference evidence="2" key="1">
    <citation type="submission" date="2021-04" db="EMBL/GenBank/DDBJ databases">
        <title>Luteolibacter sp. 32A isolated from the skin of an Anderson's salamander (Ambystoma andersonii).</title>
        <authorList>
            <person name="Spergser J."/>
            <person name="Busse H.-J."/>
        </authorList>
    </citation>
    <scope>NUCLEOTIDE SEQUENCE</scope>
    <source>
        <strain evidence="2">32A</strain>
    </source>
</reference>
<proteinExistence type="predicted"/>
<keyword evidence="2" id="KW-0540">Nuclease</keyword>
<dbReference type="SMART" id="SM00507">
    <property type="entry name" value="HNHc"/>
    <property type="match status" value="1"/>
</dbReference>
<dbReference type="EMBL" id="CP073100">
    <property type="protein sequence ID" value="QUE50025.1"/>
    <property type="molecule type" value="Genomic_DNA"/>
</dbReference>
<dbReference type="Gene3D" id="1.10.30.50">
    <property type="match status" value="1"/>
</dbReference>
<accession>A0A975IZR2</accession>
<evidence type="ECO:0000313" key="2">
    <source>
        <dbReference type="EMBL" id="QUE50025.1"/>
    </source>
</evidence>
<name>A0A975IZR2_9BACT</name>
<dbReference type="Proteomes" id="UP000676169">
    <property type="component" value="Chromosome"/>
</dbReference>
<organism evidence="2 3">
    <name type="scientific">Luteolibacter ambystomatis</name>
    <dbReference type="NCBI Taxonomy" id="2824561"/>
    <lineage>
        <taxon>Bacteria</taxon>
        <taxon>Pseudomonadati</taxon>
        <taxon>Verrucomicrobiota</taxon>
        <taxon>Verrucomicrobiia</taxon>
        <taxon>Verrucomicrobiales</taxon>
        <taxon>Verrucomicrobiaceae</taxon>
        <taxon>Luteolibacter</taxon>
    </lineage>
</organism>
<dbReference type="KEGG" id="lamb:KBB96_14250"/>
<dbReference type="RefSeq" id="WP_211630114.1">
    <property type="nucleotide sequence ID" value="NZ_CP073100.1"/>
</dbReference>